<keyword evidence="3" id="KW-1185">Reference proteome</keyword>
<evidence type="ECO:0000313" key="3">
    <source>
        <dbReference type="Proteomes" id="UP000472260"/>
    </source>
</evidence>
<reference evidence="2" key="1">
    <citation type="submission" date="2025-08" db="UniProtKB">
        <authorList>
            <consortium name="Ensembl"/>
        </authorList>
    </citation>
    <scope>IDENTIFICATION</scope>
</reference>
<feature type="chain" id="PRO_5025379512" evidence="1">
    <location>
        <begin position="19"/>
        <end position="92"/>
    </location>
</feature>
<evidence type="ECO:0000256" key="1">
    <source>
        <dbReference type="SAM" id="SignalP"/>
    </source>
</evidence>
<dbReference type="Ensembl" id="ENSSANT00000011730.1">
    <property type="protein sequence ID" value="ENSSANP00000010952.1"/>
    <property type="gene ID" value="ENSSANG00000005995.1"/>
</dbReference>
<evidence type="ECO:0000313" key="2">
    <source>
        <dbReference type="Ensembl" id="ENSSANP00000010952.1"/>
    </source>
</evidence>
<protein>
    <submittedName>
        <fullName evidence="2">Uncharacterized protein</fullName>
    </submittedName>
</protein>
<keyword evidence="1" id="KW-0732">Signal</keyword>
<reference evidence="2" key="2">
    <citation type="submission" date="2025-09" db="UniProtKB">
        <authorList>
            <consortium name="Ensembl"/>
        </authorList>
    </citation>
    <scope>IDENTIFICATION</scope>
</reference>
<organism evidence="2 3">
    <name type="scientific">Sinocyclocheilus anshuiensis</name>
    <dbReference type="NCBI Taxonomy" id="1608454"/>
    <lineage>
        <taxon>Eukaryota</taxon>
        <taxon>Metazoa</taxon>
        <taxon>Chordata</taxon>
        <taxon>Craniata</taxon>
        <taxon>Vertebrata</taxon>
        <taxon>Euteleostomi</taxon>
        <taxon>Actinopterygii</taxon>
        <taxon>Neopterygii</taxon>
        <taxon>Teleostei</taxon>
        <taxon>Ostariophysi</taxon>
        <taxon>Cypriniformes</taxon>
        <taxon>Cyprinidae</taxon>
        <taxon>Cyprininae</taxon>
        <taxon>Sinocyclocheilus</taxon>
    </lineage>
</organism>
<name>A0A671KWB8_9TELE</name>
<dbReference type="Proteomes" id="UP000472260">
    <property type="component" value="Unassembled WGS sequence"/>
</dbReference>
<sequence>MVFMLSLVFQLGVRWVRQQKPLPYMVSQPLPWQVHYVSHSRKGSRSEEMNEKLGNMLNNHENNVTKNKYINNNNNNNNTLFVFMLISFLILM</sequence>
<proteinExistence type="predicted"/>
<dbReference type="AlphaFoldDB" id="A0A671KWB8"/>
<accession>A0A671KWB8</accession>
<feature type="signal peptide" evidence="1">
    <location>
        <begin position="1"/>
        <end position="18"/>
    </location>
</feature>